<reference evidence="1" key="1">
    <citation type="submission" date="2020-07" db="EMBL/GenBank/DDBJ databases">
        <title>Multicomponent nature underlies the extraordinary mechanical properties of spider dragline silk.</title>
        <authorList>
            <person name="Kono N."/>
            <person name="Nakamura H."/>
            <person name="Mori M."/>
            <person name="Yoshida Y."/>
            <person name="Ohtoshi R."/>
            <person name="Malay A.D."/>
            <person name="Moran D.A.P."/>
            <person name="Tomita M."/>
            <person name="Numata K."/>
            <person name="Arakawa K."/>
        </authorList>
    </citation>
    <scope>NUCLEOTIDE SEQUENCE</scope>
</reference>
<sequence length="71" mass="8537">MMNSNFVKEIGPSRRKMIRQQLLTRRRKLSFENNERRKRDLTADTSPVKIYAKRTQQRNSRRTTASLELLD</sequence>
<evidence type="ECO:0000313" key="1">
    <source>
        <dbReference type="EMBL" id="GFR29585.1"/>
    </source>
</evidence>
<dbReference type="EMBL" id="BMAO01029133">
    <property type="protein sequence ID" value="GFR29585.1"/>
    <property type="molecule type" value="Genomic_DNA"/>
</dbReference>
<proteinExistence type="predicted"/>
<organism evidence="1 2">
    <name type="scientific">Trichonephila clavata</name>
    <name type="common">Joro spider</name>
    <name type="synonym">Nephila clavata</name>
    <dbReference type="NCBI Taxonomy" id="2740835"/>
    <lineage>
        <taxon>Eukaryota</taxon>
        <taxon>Metazoa</taxon>
        <taxon>Ecdysozoa</taxon>
        <taxon>Arthropoda</taxon>
        <taxon>Chelicerata</taxon>
        <taxon>Arachnida</taxon>
        <taxon>Araneae</taxon>
        <taxon>Araneomorphae</taxon>
        <taxon>Entelegynae</taxon>
        <taxon>Araneoidea</taxon>
        <taxon>Nephilidae</taxon>
        <taxon>Trichonephila</taxon>
    </lineage>
</organism>
<keyword evidence="2" id="KW-1185">Reference proteome</keyword>
<evidence type="ECO:0000313" key="2">
    <source>
        <dbReference type="Proteomes" id="UP000887116"/>
    </source>
</evidence>
<name>A0A8X6HW23_TRICU</name>
<comment type="caution">
    <text evidence="1">The sequence shown here is derived from an EMBL/GenBank/DDBJ whole genome shotgun (WGS) entry which is preliminary data.</text>
</comment>
<accession>A0A8X6HW23</accession>
<dbReference type="Proteomes" id="UP000887116">
    <property type="component" value="Unassembled WGS sequence"/>
</dbReference>
<protein>
    <submittedName>
        <fullName evidence="1">Uncharacterized protein</fullName>
    </submittedName>
</protein>
<gene>
    <name evidence="1" type="ORF">TNCT_351921</name>
</gene>
<dbReference type="AlphaFoldDB" id="A0A8X6HW23"/>